<dbReference type="PANTHER" id="PTHR43847:SF1">
    <property type="entry name" value="BLL3993 PROTEIN"/>
    <property type="match status" value="1"/>
</dbReference>
<dbReference type="EMBL" id="DSXR01000079">
    <property type="protein sequence ID" value="HGS87495.1"/>
    <property type="molecule type" value="Genomic_DNA"/>
</dbReference>
<dbReference type="AlphaFoldDB" id="A0A7C4L1Z5"/>
<evidence type="ECO:0008006" key="7">
    <source>
        <dbReference type="Google" id="ProtNLM"/>
    </source>
</evidence>
<proteinExistence type="predicted"/>
<comment type="caution">
    <text evidence="6">The sequence shown here is derived from an EMBL/GenBank/DDBJ whole genome shotgun (WGS) entry which is preliminary data.</text>
</comment>
<evidence type="ECO:0000256" key="1">
    <source>
        <dbReference type="ARBA" id="ARBA00004127"/>
    </source>
</evidence>
<dbReference type="GO" id="GO:0012505">
    <property type="term" value="C:endomembrane system"/>
    <property type="evidence" value="ECO:0007669"/>
    <property type="project" value="UniProtKB-SubCell"/>
</dbReference>
<sequence length="190" mass="21047">MWRRWKAGDWIGAVVFGLLLGIRLAQVTAGSWMALPLAVQSGLAAFLFLTRRAEKSGANLTRKLTAWLAAVLPFGLQPAAQENGWPVLAFGGVMFSLWGLASLGRSFGIAPADRGLVVSGAYRFIRHPMYAGELLSFGAVTLSNPILWNVILLIAIVFVFVLRIGWEERILDGYADYGQRVRWRLLPFVW</sequence>
<feature type="transmembrane region" description="Helical" evidence="5">
    <location>
        <begin position="85"/>
        <end position="103"/>
    </location>
</feature>
<organism evidence="6">
    <name type="scientific">Bellilinea caldifistulae</name>
    <dbReference type="NCBI Taxonomy" id="360411"/>
    <lineage>
        <taxon>Bacteria</taxon>
        <taxon>Bacillati</taxon>
        <taxon>Chloroflexota</taxon>
        <taxon>Anaerolineae</taxon>
        <taxon>Anaerolineales</taxon>
        <taxon>Anaerolineaceae</taxon>
        <taxon>Bellilinea</taxon>
    </lineage>
</organism>
<reference evidence="6" key="1">
    <citation type="journal article" date="2020" name="mSystems">
        <title>Genome- and Community-Level Interaction Insights into Carbon Utilization and Element Cycling Functions of Hydrothermarchaeota in Hydrothermal Sediment.</title>
        <authorList>
            <person name="Zhou Z."/>
            <person name="Liu Y."/>
            <person name="Xu W."/>
            <person name="Pan J."/>
            <person name="Luo Z.H."/>
            <person name="Li M."/>
        </authorList>
    </citation>
    <scope>NUCLEOTIDE SEQUENCE [LARGE SCALE GENOMIC DNA]</scope>
    <source>
        <strain evidence="6">SpSt-556</strain>
    </source>
</reference>
<dbReference type="PANTHER" id="PTHR43847">
    <property type="entry name" value="BLL3993 PROTEIN"/>
    <property type="match status" value="1"/>
</dbReference>
<evidence type="ECO:0000256" key="5">
    <source>
        <dbReference type="SAM" id="Phobius"/>
    </source>
</evidence>
<dbReference type="Pfam" id="PF04191">
    <property type="entry name" value="PEMT"/>
    <property type="match status" value="1"/>
</dbReference>
<keyword evidence="4 5" id="KW-0472">Membrane</keyword>
<dbReference type="Gene3D" id="1.20.120.1630">
    <property type="match status" value="1"/>
</dbReference>
<accession>A0A7C4L1Z5</accession>
<evidence type="ECO:0000256" key="4">
    <source>
        <dbReference type="ARBA" id="ARBA00023136"/>
    </source>
</evidence>
<comment type="subcellular location">
    <subcellularLocation>
        <location evidence="1">Endomembrane system</location>
        <topology evidence="1">Multi-pass membrane protein</topology>
    </subcellularLocation>
</comment>
<evidence type="ECO:0000256" key="3">
    <source>
        <dbReference type="ARBA" id="ARBA00022989"/>
    </source>
</evidence>
<dbReference type="InterPro" id="IPR007318">
    <property type="entry name" value="Phopholipid_MeTrfase"/>
</dbReference>
<name>A0A7C4L1Z5_9CHLR</name>
<protein>
    <recommendedName>
        <fullName evidence="7">Isoprenylcysteine carboxylmethyltransferase family protein</fullName>
    </recommendedName>
</protein>
<gene>
    <name evidence="6" type="ORF">ENT17_07735</name>
</gene>
<feature type="transmembrane region" description="Helical" evidence="5">
    <location>
        <begin position="146"/>
        <end position="166"/>
    </location>
</feature>
<keyword evidence="3 5" id="KW-1133">Transmembrane helix</keyword>
<evidence type="ECO:0000313" key="6">
    <source>
        <dbReference type="EMBL" id="HGS87495.1"/>
    </source>
</evidence>
<feature type="transmembrane region" description="Helical" evidence="5">
    <location>
        <begin position="31"/>
        <end position="49"/>
    </location>
</feature>
<dbReference type="InterPro" id="IPR052527">
    <property type="entry name" value="Metal_cation-efflux_comp"/>
</dbReference>
<feature type="transmembrane region" description="Helical" evidence="5">
    <location>
        <begin position="7"/>
        <end position="25"/>
    </location>
</feature>
<evidence type="ECO:0000256" key="2">
    <source>
        <dbReference type="ARBA" id="ARBA00022692"/>
    </source>
</evidence>
<keyword evidence="2 5" id="KW-0812">Transmembrane</keyword>